<name>A0ABT8DWA3_9BURK</name>
<organism evidence="4 5">
    <name type="scientific">Roseateles violae</name>
    <dbReference type="NCBI Taxonomy" id="3058042"/>
    <lineage>
        <taxon>Bacteria</taxon>
        <taxon>Pseudomonadati</taxon>
        <taxon>Pseudomonadota</taxon>
        <taxon>Betaproteobacteria</taxon>
        <taxon>Burkholderiales</taxon>
        <taxon>Sphaerotilaceae</taxon>
        <taxon>Roseateles</taxon>
    </lineage>
</organism>
<dbReference type="Pfam" id="PF13309">
    <property type="entry name" value="HTH_22"/>
    <property type="match status" value="1"/>
</dbReference>
<comment type="caution">
    <text evidence="4">The sequence shown here is derived from an EMBL/GenBank/DDBJ whole genome shotgun (WGS) entry which is preliminary data.</text>
</comment>
<dbReference type="Pfam" id="PF08348">
    <property type="entry name" value="PAS_6"/>
    <property type="match status" value="1"/>
</dbReference>
<dbReference type="Proteomes" id="UP001228044">
    <property type="component" value="Unassembled WGS sequence"/>
</dbReference>
<dbReference type="PANTHER" id="PTHR35568">
    <property type="entry name" value="TRANSCRIPTIONAL REGULATOR DAUR"/>
    <property type="match status" value="1"/>
</dbReference>
<dbReference type="InterPro" id="IPR039445">
    <property type="entry name" value="DauR-like_HTH"/>
</dbReference>
<evidence type="ECO:0000259" key="3">
    <source>
        <dbReference type="Pfam" id="PF13309"/>
    </source>
</evidence>
<evidence type="ECO:0000313" key="4">
    <source>
        <dbReference type="EMBL" id="MDN3922540.1"/>
    </source>
</evidence>
<dbReference type="PANTHER" id="PTHR35568:SF1">
    <property type="entry name" value="TRANSCRIPTIONAL REGULATOR DAUR"/>
    <property type="match status" value="1"/>
</dbReference>
<sequence>MTKKRKSLPTVDHFQPASLPPEIVAERQVLMKALVPIVKMLGTIVGPNIEIVLHDLMQPEHSIIAIANGHISNRTLGGSIISGPKGDMAFLETKKQLVERGEAKHSIIDNYATETEGGLRLRSSTVVFRDANGDPFVALCLNADMTMHQAVHDWLGQFLMPMMPKRENEAGSRPAMDTLMSEIIDEAVRRLGKPVRLMNKDEKTQAVQTMLERGLFIVKGGVERAASALGVTRFSIYNYLEAIRQKNGGATPEQLAAETVAGSKASKEVKARPALKSEARPSRRKAA</sequence>
<dbReference type="InterPro" id="IPR039446">
    <property type="entry name" value="DauR-like"/>
</dbReference>
<evidence type="ECO:0000256" key="1">
    <source>
        <dbReference type="SAM" id="MobiDB-lite"/>
    </source>
</evidence>
<protein>
    <submittedName>
        <fullName evidence="4">PAS domain-containing protein</fullName>
    </submittedName>
</protein>
<reference evidence="4 5" key="1">
    <citation type="submission" date="2023-06" db="EMBL/GenBank/DDBJ databases">
        <title>Pelomonas sp. PFR6 16S ribosomal RNA gene Genome sequencing and assembly.</title>
        <authorList>
            <person name="Woo H."/>
        </authorList>
    </citation>
    <scope>NUCLEOTIDE SEQUENCE [LARGE SCALE GENOMIC DNA]</scope>
    <source>
        <strain evidence="4 5">PFR6</strain>
    </source>
</reference>
<dbReference type="RefSeq" id="WP_290360839.1">
    <property type="nucleotide sequence ID" value="NZ_JAUHHC010000005.1"/>
</dbReference>
<feature type="domain" description="YheO-like" evidence="2">
    <location>
        <begin position="32"/>
        <end position="152"/>
    </location>
</feature>
<proteinExistence type="predicted"/>
<dbReference type="EMBL" id="JAUHHC010000005">
    <property type="protein sequence ID" value="MDN3922540.1"/>
    <property type="molecule type" value="Genomic_DNA"/>
</dbReference>
<evidence type="ECO:0000259" key="2">
    <source>
        <dbReference type="Pfam" id="PF08348"/>
    </source>
</evidence>
<feature type="region of interest" description="Disordered" evidence="1">
    <location>
        <begin position="255"/>
        <end position="287"/>
    </location>
</feature>
<dbReference type="InterPro" id="IPR013559">
    <property type="entry name" value="YheO"/>
</dbReference>
<gene>
    <name evidence="4" type="ORF">QWJ38_19795</name>
</gene>
<feature type="domain" description="Transcriptional regulator DauR-like HTH" evidence="3">
    <location>
        <begin position="180"/>
        <end position="240"/>
    </location>
</feature>
<accession>A0ABT8DWA3</accession>
<evidence type="ECO:0000313" key="5">
    <source>
        <dbReference type="Proteomes" id="UP001228044"/>
    </source>
</evidence>
<feature type="compositionally biased region" description="Basic and acidic residues" evidence="1">
    <location>
        <begin position="265"/>
        <end position="281"/>
    </location>
</feature>
<keyword evidence="5" id="KW-1185">Reference proteome</keyword>